<evidence type="ECO:0000259" key="2">
    <source>
        <dbReference type="Pfam" id="PF18962"/>
    </source>
</evidence>
<dbReference type="EMBL" id="BAABHD010000074">
    <property type="protein sequence ID" value="GAA4463513.1"/>
    <property type="molecule type" value="Genomic_DNA"/>
</dbReference>
<dbReference type="InterPro" id="IPR003886">
    <property type="entry name" value="NIDO_dom"/>
</dbReference>
<dbReference type="Pfam" id="PF18962">
    <property type="entry name" value="Por_Secre_tail"/>
    <property type="match status" value="1"/>
</dbReference>
<keyword evidence="4" id="KW-1185">Reference proteome</keyword>
<sequence length="681" mass="70608">MIVTWDAVGYYEVKGDKVNTFQIIISNGADPIIGIGNNVAFYYDDMQWTTGDASGGAGGFEGSPATVGVNKGDGVNYIQVGRFNVPGSAYDGPGGANDGVDYLDGKCFSFNVSSAENIPPIASNLPANNTINLQVGEAASYTIEFIGPEVGQSVTTDVNTSGLCNTTASVTNGVISTVNLQLTAAECNIGSSTITLTATDDGSPVKTTIITLQVNITGGCNSVGGTATATSSSVCSGFGTTIDLTGQAGNIQWQMSTDNISWTDIPGETSATLNTGNLTTTTYYQAKLTESGCDPAYSSVATVSVTPAPVGGTAIAASASVCSGSGTTISLTGQIGNIQWQKSTDNSTWTDIPEETGTTLNTGNLTVKTYFQAKLTNSDCDPAYSSVATVDINQLPLVTISTATTVVLALQNVALTSSAGASYQWSTGATTQTTVINPPLGTTPYSVTVTDVNGCSNSGTIQILGYVIVAGLNVEGPINICVKTAPPTQTTLTLPITMTVTNGAAPYTYTWSYKAPNSTSYKPIGTNAVKIGQVTFKPVANSPTLEITGTKGNFNGLQGYLVQLTVTDVNGLTGSAQTLLDGSCSLSNARQGTISAEMVQVQVYPNPVTEFIQIEIQGLSVPAKVRLYDLQGRMRGNWSIEPEDGTGHLKAGISELPEGIYLISIETSEGVLFRQRVLKQL</sequence>
<evidence type="ECO:0000259" key="1">
    <source>
        <dbReference type="Pfam" id="PF06119"/>
    </source>
</evidence>
<dbReference type="InterPro" id="IPR026444">
    <property type="entry name" value="Secre_tail"/>
</dbReference>
<dbReference type="NCBIfam" id="TIGR04183">
    <property type="entry name" value="Por_Secre_tail"/>
    <property type="match status" value="1"/>
</dbReference>
<feature type="domain" description="Secretion system C-terminal sorting" evidence="2">
    <location>
        <begin position="603"/>
        <end position="672"/>
    </location>
</feature>
<evidence type="ECO:0008006" key="5">
    <source>
        <dbReference type="Google" id="ProtNLM"/>
    </source>
</evidence>
<evidence type="ECO:0000313" key="4">
    <source>
        <dbReference type="Proteomes" id="UP001501175"/>
    </source>
</evidence>
<gene>
    <name evidence="3" type="ORF">GCM10023189_41640</name>
</gene>
<reference evidence="4" key="1">
    <citation type="journal article" date="2019" name="Int. J. Syst. Evol. Microbiol.">
        <title>The Global Catalogue of Microorganisms (GCM) 10K type strain sequencing project: providing services to taxonomists for standard genome sequencing and annotation.</title>
        <authorList>
            <consortium name="The Broad Institute Genomics Platform"/>
            <consortium name="The Broad Institute Genome Sequencing Center for Infectious Disease"/>
            <person name="Wu L."/>
            <person name="Ma J."/>
        </authorList>
    </citation>
    <scope>NUCLEOTIDE SEQUENCE [LARGE SCALE GENOMIC DNA]</scope>
    <source>
        <strain evidence="4">JCM 17927</strain>
    </source>
</reference>
<comment type="caution">
    <text evidence="3">The sequence shown here is derived from an EMBL/GenBank/DDBJ whole genome shotgun (WGS) entry which is preliminary data.</text>
</comment>
<accession>A0ABP8NCF4</accession>
<dbReference type="Pfam" id="PF06119">
    <property type="entry name" value="NIDO"/>
    <property type="match status" value="1"/>
</dbReference>
<feature type="domain" description="NIDO" evidence="1">
    <location>
        <begin position="1"/>
        <end position="79"/>
    </location>
</feature>
<proteinExistence type="predicted"/>
<organism evidence="3 4">
    <name type="scientific">Nibrella saemangeumensis</name>
    <dbReference type="NCBI Taxonomy" id="1084526"/>
    <lineage>
        <taxon>Bacteria</taxon>
        <taxon>Pseudomonadati</taxon>
        <taxon>Bacteroidota</taxon>
        <taxon>Cytophagia</taxon>
        <taxon>Cytophagales</taxon>
        <taxon>Spirosomataceae</taxon>
        <taxon>Nibrella</taxon>
    </lineage>
</organism>
<protein>
    <recommendedName>
        <fullName evidence="5">Por secretion system C-terminal sorting domain-containing protein</fullName>
    </recommendedName>
</protein>
<dbReference type="Proteomes" id="UP001501175">
    <property type="component" value="Unassembled WGS sequence"/>
</dbReference>
<evidence type="ECO:0000313" key="3">
    <source>
        <dbReference type="EMBL" id="GAA4463513.1"/>
    </source>
</evidence>
<name>A0ABP8NCF4_9BACT</name>